<sequence length="93" mass="10488">LKQFFPSPVSLSKGLLVANRYTPNPQYSACSAPDAVLVPQLHRDTLCFLQEIGEGCFGKVYKGEWRRDDNLPPDIVAVKVLKSLQVERRRKTS</sequence>
<dbReference type="InterPro" id="IPR000719">
    <property type="entry name" value="Prot_kinase_dom"/>
</dbReference>
<dbReference type="Pfam" id="PF07714">
    <property type="entry name" value="PK_Tyr_Ser-Thr"/>
    <property type="match status" value="1"/>
</dbReference>
<dbReference type="Gene3D" id="3.30.200.20">
    <property type="entry name" value="Phosphorylase Kinase, domain 1"/>
    <property type="match status" value="1"/>
</dbReference>
<dbReference type="AlphaFoldDB" id="A0AAD8ADE5"/>
<reference evidence="3" key="2">
    <citation type="submission" date="2023-05" db="EMBL/GenBank/DDBJ databases">
        <authorList>
            <person name="Fouks B."/>
        </authorList>
    </citation>
    <scope>NUCLEOTIDE SEQUENCE</scope>
    <source>
        <strain evidence="3">Stay&amp;Tobe</strain>
        <tissue evidence="3">Testes</tissue>
    </source>
</reference>
<dbReference type="PROSITE" id="PS50011">
    <property type="entry name" value="PROTEIN_KINASE_DOM"/>
    <property type="match status" value="1"/>
</dbReference>
<evidence type="ECO:0000313" key="4">
    <source>
        <dbReference type="Proteomes" id="UP001233999"/>
    </source>
</evidence>
<organism evidence="3 4">
    <name type="scientific">Diploptera punctata</name>
    <name type="common">Pacific beetle cockroach</name>
    <dbReference type="NCBI Taxonomy" id="6984"/>
    <lineage>
        <taxon>Eukaryota</taxon>
        <taxon>Metazoa</taxon>
        <taxon>Ecdysozoa</taxon>
        <taxon>Arthropoda</taxon>
        <taxon>Hexapoda</taxon>
        <taxon>Insecta</taxon>
        <taxon>Pterygota</taxon>
        <taxon>Neoptera</taxon>
        <taxon>Polyneoptera</taxon>
        <taxon>Dictyoptera</taxon>
        <taxon>Blattodea</taxon>
        <taxon>Blaberoidea</taxon>
        <taxon>Blaberidae</taxon>
        <taxon>Diplopterinae</taxon>
        <taxon>Diploptera</taxon>
    </lineage>
</organism>
<feature type="domain" description="Protein kinase" evidence="2">
    <location>
        <begin position="46"/>
        <end position="93"/>
    </location>
</feature>
<keyword evidence="4" id="KW-1185">Reference proteome</keyword>
<keyword evidence="1" id="KW-0547">Nucleotide-binding</keyword>
<evidence type="ECO:0000313" key="3">
    <source>
        <dbReference type="EMBL" id="KAJ9597078.1"/>
    </source>
</evidence>
<feature type="non-terminal residue" evidence="3">
    <location>
        <position position="1"/>
    </location>
</feature>
<dbReference type="GO" id="GO:0004672">
    <property type="term" value="F:protein kinase activity"/>
    <property type="evidence" value="ECO:0007669"/>
    <property type="project" value="InterPro"/>
</dbReference>
<proteinExistence type="predicted"/>
<accession>A0AAD8ADE5</accession>
<dbReference type="PROSITE" id="PS00107">
    <property type="entry name" value="PROTEIN_KINASE_ATP"/>
    <property type="match status" value="1"/>
</dbReference>
<dbReference type="GO" id="GO:0005524">
    <property type="term" value="F:ATP binding"/>
    <property type="evidence" value="ECO:0007669"/>
    <property type="project" value="UniProtKB-UniRule"/>
</dbReference>
<feature type="binding site" evidence="1">
    <location>
        <position position="79"/>
    </location>
    <ligand>
        <name>ATP</name>
        <dbReference type="ChEBI" id="CHEBI:30616"/>
    </ligand>
</feature>
<comment type="caution">
    <text evidence="3">The sequence shown here is derived from an EMBL/GenBank/DDBJ whole genome shotgun (WGS) entry which is preliminary data.</text>
</comment>
<name>A0AAD8ADE5_DIPPU</name>
<dbReference type="SUPFAM" id="SSF56112">
    <property type="entry name" value="Protein kinase-like (PK-like)"/>
    <property type="match status" value="1"/>
</dbReference>
<reference evidence="3" key="1">
    <citation type="journal article" date="2023" name="IScience">
        <title>Live-bearing cockroach genome reveals convergent evolutionary mechanisms linked to viviparity in insects and beyond.</title>
        <authorList>
            <person name="Fouks B."/>
            <person name="Harrison M.C."/>
            <person name="Mikhailova A.A."/>
            <person name="Marchal E."/>
            <person name="English S."/>
            <person name="Carruthers M."/>
            <person name="Jennings E.C."/>
            <person name="Chiamaka E.L."/>
            <person name="Frigard R.A."/>
            <person name="Pippel M."/>
            <person name="Attardo G.M."/>
            <person name="Benoit J.B."/>
            <person name="Bornberg-Bauer E."/>
            <person name="Tobe S.S."/>
        </authorList>
    </citation>
    <scope>NUCLEOTIDE SEQUENCE</scope>
    <source>
        <strain evidence="3">Stay&amp;Tobe</strain>
    </source>
</reference>
<dbReference type="InterPro" id="IPR017441">
    <property type="entry name" value="Protein_kinase_ATP_BS"/>
</dbReference>
<dbReference type="Proteomes" id="UP001233999">
    <property type="component" value="Unassembled WGS sequence"/>
</dbReference>
<evidence type="ECO:0000259" key="2">
    <source>
        <dbReference type="PROSITE" id="PS50011"/>
    </source>
</evidence>
<protein>
    <recommendedName>
        <fullName evidence="2">Protein kinase domain-containing protein</fullName>
    </recommendedName>
</protein>
<evidence type="ECO:0000256" key="1">
    <source>
        <dbReference type="PROSITE-ProRule" id="PRU10141"/>
    </source>
</evidence>
<dbReference type="InterPro" id="IPR011009">
    <property type="entry name" value="Kinase-like_dom_sf"/>
</dbReference>
<dbReference type="EMBL" id="JASPKZ010001844">
    <property type="protein sequence ID" value="KAJ9597078.1"/>
    <property type="molecule type" value="Genomic_DNA"/>
</dbReference>
<dbReference type="InterPro" id="IPR001245">
    <property type="entry name" value="Ser-Thr/Tyr_kinase_cat_dom"/>
</dbReference>
<keyword evidence="1" id="KW-0067">ATP-binding</keyword>
<gene>
    <name evidence="3" type="ORF">L9F63_027032</name>
</gene>